<dbReference type="EMBL" id="DS985246">
    <property type="protein sequence ID" value="EDV24055.1"/>
    <property type="molecule type" value="Genomic_DNA"/>
</dbReference>
<dbReference type="OrthoDB" id="525027at2759"/>
<name>B3S0R6_TRIAD</name>
<evidence type="ECO:0000313" key="1">
    <source>
        <dbReference type="EMBL" id="EDV24055.1"/>
    </source>
</evidence>
<evidence type="ECO:0000313" key="2">
    <source>
        <dbReference type="Proteomes" id="UP000009022"/>
    </source>
</evidence>
<keyword evidence="2" id="KW-1185">Reference proteome</keyword>
<dbReference type="PhylomeDB" id="B3S0R6"/>
<gene>
    <name evidence="1" type="ORF">TRIADDRAFT_26147</name>
</gene>
<dbReference type="OMA" id="HCIHPGD"/>
<reference evidence="1 2" key="1">
    <citation type="journal article" date="2008" name="Nature">
        <title>The Trichoplax genome and the nature of placozoans.</title>
        <authorList>
            <person name="Srivastava M."/>
            <person name="Begovic E."/>
            <person name="Chapman J."/>
            <person name="Putnam N.H."/>
            <person name="Hellsten U."/>
            <person name="Kawashima T."/>
            <person name="Kuo A."/>
            <person name="Mitros T."/>
            <person name="Salamov A."/>
            <person name="Carpenter M.L."/>
            <person name="Signorovitch A.Y."/>
            <person name="Moreno M.A."/>
            <person name="Kamm K."/>
            <person name="Grimwood J."/>
            <person name="Schmutz J."/>
            <person name="Shapiro H."/>
            <person name="Grigoriev I.V."/>
            <person name="Buss L.W."/>
            <person name="Schierwater B."/>
            <person name="Dellaporta S.L."/>
            <person name="Rokhsar D.S."/>
        </authorList>
    </citation>
    <scope>NUCLEOTIDE SEQUENCE [LARGE SCALE GENOMIC DNA]</scope>
    <source>
        <strain evidence="1 2">Grell-BS-1999</strain>
    </source>
</reference>
<accession>B3S0R6</accession>
<protein>
    <recommendedName>
        <fullName evidence="3">Protein SCAI</fullName>
    </recommendedName>
</protein>
<dbReference type="HOGENOM" id="CLU_020095_2_1_1"/>
<organism evidence="1 2">
    <name type="scientific">Trichoplax adhaerens</name>
    <name type="common">Trichoplax reptans</name>
    <dbReference type="NCBI Taxonomy" id="10228"/>
    <lineage>
        <taxon>Eukaryota</taxon>
        <taxon>Metazoa</taxon>
        <taxon>Placozoa</taxon>
        <taxon>Uniplacotomia</taxon>
        <taxon>Trichoplacea</taxon>
        <taxon>Trichoplacidae</taxon>
        <taxon>Trichoplax</taxon>
    </lineage>
</organism>
<dbReference type="RefSeq" id="XP_002113581.1">
    <property type="nucleotide sequence ID" value="XM_002113545.1"/>
</dbReference>
<dbReference type="eggNOG" id="ENOG502QPT4">
    <property type="taxonomic scope" value="Eukaryota"/>
</dbReference>
<dbReference type="GO" id="GO:0005634">
    <property type="term" value="C:nucleus"/>
    <property type="evidence" value="ECO:0000318"/>
    <property type="project" value="GO_Central"/>
</dbReference>
<dbReference type="InterPro" id="IPR022709">
    <property type="entry name" value="SCAI"/>
</dbReference>
<dbReference type="GO" id="GO:0006351">
    <property type="term" value="P:DNA-templated transcription"/>
    <property type="evidence" value="ECO:0007669"/>
    <property type="project" value="InterPro"/>
</dbReference>
<dbReference type="InParanoid" id="B3S0R6"/>
<sequence>MANENKIVEEFTALLDKSKQLFNGMRELPQFGHYHWQNYFAKTFDVYTKLWKFQQKHRQILDNKLSLKRWQIGEIASKIGQLYYHYYLRTSDVTYLLESYSFYRAIHGRAYYNKAVKEEKPDIMIKKLRYYARFIVVCLLLRKTDTLSDLVTELSRCVDEYVEHYEVKEGGEWQIVLKEIHSFLAADGLFQIIKDDGATLMIQNRLKSQTIPIASGSFGTKLKLTDVIIVGNCTKQVKFSELTIDMYRMLQVVEYVSSKFESTTNEIMTKNDTKAEEKQNKNPHKCLLYRPTFFQLYAFLSSTFKELPSNSIALIYISADGSPKVNLSERDGYYDAGGVSTLNKNNSTNSPSKTRASQVRDSNCLHPEDLIPFSRKPMFIIIESDNGIAFSNFPQLFGQPLVCLMSPVTIPATFSEKSHLYGNFFTMFLHCPLMGFCYICEISEIQHNTWEECETIFQDIWQTIATNIENCPTLGFSFRQFIHDEFLRLLIYRYIFCYCTLSLHKLFKNTNYYPICYPKMPAKLTEAVNLKSLVLKLAKVLNAGQYIYQET</sequence>
<dbReference type="GO" id="GO:0003714">
    <property type="term" value="F:transcription corepressor activity"/>
    <property type="evidence" value="ECO:0000318"/>
    <property type="project" value="GO_Central"/>
</dbReference>
<dbReference type="AlphaFoldDB" id="B3S0R6"/>
<evidence type="ECO:0008006" key="3">
    <source>
        <dbReference type="Google" id="ProtNLM"/>
    </source>
</evidence>
<dbReference type="PANTHER" id="PTHR21243">
    <property type="entry name" value="PROTEIN SCAI"/>
    <property type="match status" value="1"/>
</dbReference>
<dbReference type="Proteomes" id="UP000009022">
    <property type="component" value="Unassembled WGS sequence"/>
</dbReference>
<dbReference type="KEGG" id="tad:TRIADDRAFT_26147"/>
<dbReference type="STRING" id="10228.B3S0R6"/>
<dbReference type="GeneID" id="6754794"/>
<proteinExistence type="predicted"/>
<dbReference type="CTD" id="6754794"/>
<dbReference type="Pfam" id="PF12070">
    <property type="entry name" value="SCAI"/>
    <property type="match status" value="1"/>
</dbReference>